<evidence type="ECO:0000313" key="2">
    <source>
        <dbReference type="Proteomes" id="UP000460715"/>
    </source>
</evidence>
<sequence length="409" mass="43024">MRAAKRLAARAAPLLCVPLLISCGPPDPLNPAAELSRRVRTLGIHPFYPFRELPRIGAIYLVDRSAPEAEFAATDESRMLLTEELVGPFGEAFQARRAAQADGRFPQSPDSLVAALQPASGASFYRQPGAAAPGSNPRPVLDGNLPISGFPGFSLGSVDQSLLSVNVPTQFATFLAGLGLRSSNFVRMEAEGVEYADLPFDTVLRTIRTACSAPDSILGEGGWSLDARRLIRMGVYKLETDRRQRAGHETTLPDPIIGILTRVYYLRGIRFVVEESRSSSVIAQAARASRLPAGVTAPSVPSINIANTVAPAAAGARAPSPDPALAAQLDQLNQAVESLRSAISSSTGAGAALSTARATARGLEQVTVFDRPLAFGYDAYWTGTLAVTRDATGAITATPGLSGLCALGE</sequence>
<dbReference type="AlphaFoldDB" id="A0A845BGX4"/>
<accession>A0A845BGX4</accession>
<organism evidence="1 2">
    <name type="scientific">Teichococcus coralli</name>
    <dbReference type="NCBI Taxonomy" id="2545983"/>
    <lineage>
        <taxon>Bacteria</taxon>
        <taxon>Pseudomonadati</taxon>
        <taxon>Pseudomonadota</taxon>
        <taxon>Alphaproteobacteria</taxon>
        <taxon>Acetobacterales</taxon>
        <taxon>Roseomonadaceae</taxon>
        <taxon>Roseomonas</taxon>
    </lineage>
</organism>
<name>A0A845BGX4_9PROT</name>
<keyword evidence="2" id="KW-1185">Reference proteome</keyword>
<protein>
    <submittedName>
        <fullName evidence="1">Uncharacterized protein</fullName>
    </submittedName>
</protein>
<dbReference type="PROSITE" id="PS51257">
    <property type="entry name" value="PROKAR_LIPOPROTEIN"/>
    <property type="match status" value="1"/>
</dbReference>
<comment type="caution">
    <text evidence="1">The sequence shown here is derived from an EMBL/GenBank/DDBJ whole genome shotgun (WGS) entry which is preliminary data.</text>
</comment>
<evidence type="ECO:0000313" key="1">
    <source>
        <dbReference type="EMBL" id="MXP66158.1"/>
    </source>
</evidence>
<dbReference type="Proteomes" id="UP000460715">
    <property type="component" value="Unassembled WGS sequence"/>
</dbReference>
<gene>
    <name evidence="1" type="ORF">E0493_22790</name>
</gene>
<dbReference type="EMBL" id="SNVJ01000054">
    <property type="protein sequence ID" value="MXP66158.1"/>
    <property type="molecule type" value="Genomic_DNA"/>
</dbReference>
<reference evidence="1 2" key="1">
    <citation type="submission" date="2019-03" db="EMBL/GenBank/DDBJ databases">
        <title>Roseomonas sp. a novel Roseomonas species isolated from Sea whip Gorgonian.</title>
        <authorList>
            <person name="Li F."/>
            <person name="Pan X."/>
            <person name="Huang S."/>
            <person name="Li Z."/>
            <person name="Meng B."/>
        </authorList>
    </citation>
    <scope>NUCLEOTIDE SEQUENCE [LARGE SCALE GENOMIC DNA]</scope>
    <source>
        <strain evidence="1 2">M0104</strain>
    </source>
</reference>
<dbReference type="RefSeq" id="WP_160939567.1">
    <property type="nucleotide sequence ID" value="NZ_SNVJ01000054.1"/>
</dbReference>
<dbReference type="OrthoDB" id="8300246at2"/>
<proteinExistence type="predicted"/>